<dbReference type="WBParaSite" id="SSTP_0000154200.1">
    <property type="protein sequence ID" value="SSTP_0000154200.1"/>
    <property type="gene ID" value="SSTP_0000154200"/>
</dbReference>
<sequence length="94" mass="10609">MGNFFSAPIIEVSGTDVQNTSTQDETHLQNKINDPRSPTAEVKRTPLNNLQQNNREITTSISSETPILKKDPVTMRNKLLKKMHSCSLKENKTK</sequence>
<accession>A0A0K0DWC5</accession>
<name>A0A0K0DWC5_STRER</name>
<organism evidence="2">
    <name type="scientific">Strongyloides stercoralis</name>
    <name type="common">Threadworm</name>
    <dbReference type="NCBI Taxonomy" id="6248"/>
    <lineage>
        <taxon>Eukaryota</taxon>
        <taxon>Metazoa</taxon>
        <taxon>Ecdysozoa</taxon>
        <taxon>Nematoda</taxon>
        <taxon>Chromadorea</taxon>
        <taxon>Rhabditida</taxon>
        <taxon>Tylenchina</taxon>
        <taxon>Panagrolaimomorpha</taxon>
        <taxon>Strongyloidoidea</taxon>
        <taxon>Strongyloididae</taxon>
        <taxon>Strongyloides</taxon>
    </lineage>
</organism>
<evidence type="ECO:0000256" key="1">
    <source>
        <dbReference type="SAM" id="MobiDB-lite"/>
    </source>
</evidence>
<evidence type="ECO:0000313" key="2">
    <source>
        <dbReference type="WBParaSite" id="SSTP_0000154200.1"/>
    </source>
</evidence>
<dbReference type="AlphaFoldDB" id="A0A0K0DWC5"/>
<feature type="region of interest" description="Disordered" evidence="1">
    <location>
        <begin position="15"/>
        <end position="42"/>
    </location>
</feature>
<reference evidence="2" key="1">
    <citation type="submission" date="2015-08" db="UniProtKB">
        <authorList>
            <consortium name="WormBaseParasite"/>
        </authorList>
    </citation>
    <scope>IDENTIFICATION</scope>
</reference>
<proteinExistence type="predicted"/>
<protein>
    <submittedName>
        <fullName evidence="2">Uncharacterized protein</fullName>
    </submittedName>
</protein>